<keyword evidence="1" id="KW-0378">Hydrolase</keyword>
<evidence type="ECO:0000313" key="2">
    <source>
        <dbReference type="Proteomes" id="UP000824010"/>
    </source>
</evidence>
<keyword evidence="1" id="KW-0540">Nuclease</keyword>
<accession>A0ABX8NKR4</accession>
<dbReference type="Proteomes" id="UP000824010">
    <property type="component" value="Chromosome"/>
</dbReference>
<gene>
    <name evidence="1" type="ORF">KSS90_25335</name>
</gene>
<proteinExistence type="predicted"/>
<keyword evidence="1" id="KW-0255">Endonuclease</keyword>
<reference evidence="1 2" key="1">
    <citation type="journal article" date="2021" name="Microorganisms">
        <title>The Ever-Expanding Pseudomonas Genus: Description of 43 New Species and Partition of the Pseudomonas putida Group.</title>
        <authorList>
            <person name="Girard L."/>
            <person name="Lood C."/>
            <person name="Hofte M."/>
            <person name="Vandamme P."/>
            <person name="Rokni-Zadeh H."/>
            <person name="van Noort V."/>
            <person name="Lavigne R."/>
            <person name="De Mot R."/>
        </authorList>
    </citation>
    <scope>NUCLEOTIDE SEQUENCE [LARGE SCALE GENOMIC DNA]</scope>
    <source>
        <strain evidence="1 2">COW77</strain>
    </source>
</reference>
<dbReference type="GO" id="GO:0004519">
    <property type="term" value="F:endonuclease activity"/>
    <property type="evidence" value="ECO:0007669"/>
    <property type="project" value="UniProtKB-KW"/>
</dbReference>
<protein>
    <submittedName>
        <fullName evidence="1">HNH endonuclease</fullName>
    </submittedName>
</protein>
<dbReference type="RefSeq" id="WP_217867730.1">
    <property type="nucleotide sequence ID" value="NZ_CP077077.1"/>
</dbReference>
<organism evidence="1 2">
    <name type="scientific">Pseudomonas maumuensis</name>
    <dbReference type="NCBI Taxonomy" id="2842354"/>
    <lineage>
        <taxon>Bacteria</taxon>
        <taxon>Pseudomonadati</taxon>
        <taxon>Pseudomonadota</taxon>
        <taxon>Gammaproteobacteria</taxon>
        <taxon>Pseudomonadales</taxon>
        <taxon>Pseudomonadaceae</taxon>
        <taxon>Pseudomonas</taxon>
    </lineage>
</organism>
<keyword evidence="2" id="KW-1185">Reference proteome</keyword>
<sequence length="282" mass="31915">MKTLTALPHNPAYLDRYVSIRDIKHKKTKAPLVAAHALLEARYEAYAQAIDRGNLGGLSKNDKAIELRDFLRSCYNVSTQPLKDLKKAIKDAQPKRLLKYCPMCGTTIPGTFDHYMPAISFPEFSVHPLNLVPCCAKCNSTKDDDWLCAAGKRQFLHAYSDQVPDVQFVSVTLHENHTGSAVGAAFALLRPAGVPNQQWDLIDTHFRRLKLIDRYDERGNDEVAEILSDCQTFLEAGGQQVRTFLRKRAEDRAAVYGRNHWIAVLMGAMWQHPNFEDWLGVF</sequence>
<dbReference type="EMBL" id="CP077077">
    <property type="protein sequence ID" value="QXH56596.1"/>
    <property type="molecule type" value="Genomic_DNA"/>
</dbReference>
<evidence type="ECO:0000313" key="1">
    <source>
        <dbReference type="EMBL" id="QXH56596.1"/>
    </source>
</evidence>
<name>A0ABX8NKR4_9PSED</name>